<protein>
    <recommendedName>
        <fullName evidence="5">DNA mismatch repair proteins mutS family domain-containing protein</fullName>
    </recommendedName>
</protein>
<keyword evidence="4" id="KW-0238">DNA-binding</keyword>
<dbReference type="InterPro" id="IPR027417">
    <property type="entry name" value="P-loop_NTPase"/>
</dbReference>
<evidence type="ECO:0000259" key="5">
    <source>
        <dbReference type="PROSITE" id="PS00486"/>
    </source>
</evidence>
<keyword evidence="2" id="KW-0547">Nucleotide-binding</keyword>
<dbReference type="PANTHER" id="PTHR11361:SF21">
    <property type="entry name" value="MUTS PROTEIN HOMOLOG 4"/>
    <property type="match status" value="1"/>
</dbReference>
<comment type="caution">
    <text evidence="6">The sequence shown here is derived from an EMBL/GenBank/DDBJ whole genome shotgun (WGS) entry which is preliminary data.</text>
</comment>
<evidence type="ECO:0000256" key="4">
    <source>
        <dbReference type="ARBA" id="ARBA00023125"/>
    </source>
</evidence>
<keyword evidence="3" id="KW-0067">ATP-binding</keyword>
<dbReference type="GO" id="GO:0005524">
    <property type="term" value="F:ATP binding"/>
    <property type="evidence" value="ECO:0007669"/>
    <property type="project" value="UniProtKB-KW"/>
</dbReference>
<evidence type="ECO:0000256" key="1">
    <source>
        <dbReference type="ARBA" id="ARBA00006271"/>
    </source>
</evidence>
<dbReference type="Proteomes" id="UP001634394">
    <property type="component" value="Unassembled WGS sequence"/>
</dbReference>
<proteinExistence type="inferred from homology"/>
<accession>A0ABD3WTD2</accession>
<dbReference type="EMBL" id="JBJQND010000005">
    <property type="protein sequence ID" value="KAL3876483.1"/>
    <property type="molecule type" value="Genomic_DNA"/>
</dbReference>
<feature type="domain" description="DNA mismatch repair proteins mutS family" evidence="5">
    <location>
        <begin position="187"/>
        <end position="203"/>
    </location>
</feature>
<name>A0ABD3WTD2_SINWO</name>
<dbReference type="SUPFAM" id="SSF52540">
    <property type="entry name" value="P-loop containing nucleoside triphosphate hydrolases"/>
    <property type="match status" value="1"/>
</dbReference>
<dbReference type="Pfam" id="PF00488">
    <property type="entry name" value="MutS_V"/>
    <property type="match status" value="1"/>
</dbReference>
<gene>
    <name evidence="6" type="ORF">ACJMK2_034326</name>
</gene>
<comment type="similarity">
    <text evidence="1">Belongs to the DNA mismatch repair MutS family.</text>
</comment>
<evidence type="ECO:0000256" key="2">
    <source>
        <dbReference type="ARBA" id="ARBA00022741"/>
    </source>
</evidence>
<keyword evidence="7" id="KW-1185">Reference proteome</keyword>
<dbReference type="SMART" id="SM00534">
    <property type="entry name" value="MUTSac"/>
    <property type="match status" value="1"/>
</dbReference>
<evidence type="ECO:0000313" key="6">
    <source>
        <dbReference type="EMBL" id="KAL3876483.1"/>
    </source>
</evidence>
<dbReference type="Gene3D" id="3.40.50.300">
    <property type="entry name" value="P-loop containing nucleotide triphosphate hydrolases"/>
    <property type="match status" value="1"/>
</dbReference>
<dbReference type="PANTHER" id="PTHR11361">
    <property type="entry name" value="DNA MISMATCH REPAIR PROTEIN MUTS FAMILY MEMBER"/>
    <property type="match status" value="1"/>
</dbReference>
<dbReference type="InterPro" id="IPR045076">
    <property type="entry name" value="MutS"/>
</dbReference>
<dbReference type="PROSITE" id="PS00486">
    <property type="entry name" value="DNA_MISMATCH_REPAIR_2"/>
    <property type="match status" value="1"/>
</dbReference>
<dbReference type="AlphaFoldDB" id="A0ABD3WTD2"/>
<organism evidence="6 7">
    <name type="scientific">Sinanodonta woodiana</name>
    <name type="common">Chinese pond mussel</name>
    <name type="synonym">Anodonta woodiana</name>
    <dbReference type="NCBI Taxonomy" id="1069815"/>
    <lineage>
        <taxon>Eukaryota</taxon>
        <taxon>Metazoa</taxon>
        <taxon>Spiralia</taxon>
        <taxon>Lophotrochozoa</taxon>
        <taxon>Mollusca</taxon>
        <taxon>Bivalvia</taxon>
        <taxon>Autobranchia</taxon>
        <taxon>Heteroconchia</taxon>
        <taxon>Palaeoheterodonta</taxon>
        <taxon>Unionida</taxon>
        <taxon>Unionoidea</taxon>
        <taxon>Unionidae</taxon>
        <taxon>Unioninae</taxon>
        <taxon>Sinanodonta</taxon>
    </lineage>
</organism>
<sequence length="320" mass="36420">MEKSTNRMHAFIHCESLELQSEQPMIHKQAAQIKELIKQVLTMFVKPSAMIYKDIESIDFRTGYNIKNDEEIKIGQDARSFLQELKPEFTDTLAIKQGQHPILERIGSEQPIPNNVSGKSTYLRQIALLQIMAQLGSYVPAQYASFRTADQIFSRIGSDDSIETNCSSFMLEMKEINYIVQSASNNSLIIIDELGRGTSAEEGIGLCHAICEYLLGIKAFTFFVTHFLELTRLDSIQLAEVSTMPQIVVREAKKLAQKIQDEKKKTQEVDTEMKKQRAVFKLATRLVQAAKNSRLDDVGLRQYLTSLKRQYQREIGTAEE</sequence>
<reference evidence="6 7" key="1">
    <citation type="submission" date="2024-11" db="EMBL/GenBank/DDBJ databases">
        <title>Chromosome-level genome assembly of the freshwater bivalve Anodonta woodiana.</title>
        <authorList>
            <person name="Chen X."/>
        </authorList>
    </citation>
    <scope>NUCLEOTIDE SEQUENCE [LARGE SCALE GENOMIC DNA]</scope>
    <source>
        <strain evidence="6">MN2024</strain>
        <tissue evidence="6">Gills</tissue>
    </source>
</reference>
<evidence type="ECO:0000256" key="3">
    <source>
        <dbReference type="ARBA" id="ARBA00022840"/>
    </source>
</evidence>
<dbReference type="GO" id="GO:0003677">
    <property type="term" value="F:DNA binding"/>
    <property type="evidence" value="ECO:0007669"/>
    <property type="project" value="UniProtKB-KW"/>
</dbReference>
<dbReference type="InterPro" id="IPR000432">
    <property type="entry name" value="DNA_mismatch_repair_MutS_C"/>
</dbReference>
<evidence type="ECO:0000313" key="7">
    <source>
        <dbReference type="Proteomes" id="UP001634394"/>
    </source>
</evidence>